<dbReference type="PANTHER" id="PTHR43002">
    <property type="entry name" value="GLYCOGEN DEBRANCHING ENZYME"/>
    <property type="match status" value="1"/>
</dbReference>
<protein>
    <submittedName>
        <fullName evidence="2">Type I pullulanase</fullName>
        <ecNumber evidence="2">3.2.1.41</ecNumber>
    </submittedName>
</protein>
<dbReference type="Pfam" id="PF00128">
    <property type="entry name" value="Alpha-amylase"/>
    <property type="match status" value="1"/>
</dbReference>
<keyword evidence="3" id="KW-1185">Reference proteome</keyword>
<sequence length="703" mass="80387">MEQNVAWIDHSHELTINMKDKDILDELDKNGSVPSIALKDKVIFPQVNSVIDFTVKMSVDNPLPLGEELILTWGEWNIPVFTGAVVRTKWFDETYSATEAVLGPSFGKDGTLFSLWAPTATSVIISLNNKLYSLNRSEKGVWSTYIEGNWHGAVYEFEITINGKVEWVIDPYAKGLLANSEKGVVIDPEKTVPFHGKRIDRPKIDSLFDTIIYELHVRDATVSQSSGVHNKGTFLGLTETNTMTSGGFSTGLSYIKELGITHVQLLPINDFARVDELKPENQYNWGYDPLFFQVPEGSYSTIPNNPVSRIKECKQMIDAFHEEGISVILDVVFNHVFIMEESPFEKIVPGYYFRYHEDGTVSNGTGVGNDFASERIMGRKFILDTVKYWLHEYKVDGFRFDLMGALDVFTMEEIRDFCSKEEDPVMLLGEGWELPTALPSQQKATIFHSDQLHGISYFNDFFRDTLKGNLFDGNDRGFVNGNGRFVERLSRLLTGSVLEEFGQPMVDDVKQSINYVECHDNHTLWDKLTLSNSQDEELVRKKMHRMATGLTLLSQGIPFLHAGQEWFRSKNGDDNSYISGDEVNQLDWEQREKEHESIAFIRALIKLRKENSVFRLKTKEEIRRRFHLLHVPDPILGFTLIGDHEDFAIYGNPMNRKQDIHLPSPGIWQVVLSSDLEGWMNYIKGEFAELQPYELVVMKKTRK</sequence>
<name>A0ABS6JJE5_9BACI</name>
<feature type="domain" description="Glycosyl hydrolase family 13 catalytic" evidence="1">
    <location>
        <begin position="242"/>
        <end position="608"/>
    </location>
</feature>
<dbReference type="CDD" id="cd11341">
    <property type="entry name" value="AmyAc_Pullulanase_LD-like"/>
    <property type="match status" value="1"/>
</dbReference>
<proteinExistence type="predicted"/>
<gene>
    <name evidence="2" type="primary">pulA</name>
    <name evidence="2" type="ORF">KS419_18910</name>
</gene>
<accession>A0ABS6JJE5</accession>
<evidence type="ECO:0000313" key="3">
    <source>
        <dbReference type="Proteomes" id="UP000784880"/>
    </source>
</evidence>
<dbReference type="InterPro" id="IPR011840">
    <property type="entry name" value="PulA_typeI"/>
</dbReference>
<dbReference type="GO" id="GO:0051060">
    <property type="term" value="F:pullulanase activity"/>
    <property type="evidence" value="ECO:0007669"/>
    <property type="project" value="UniProtKB-EC"/>
</dbReference>
<dbReference type="InterPro" id="IPR006047">
    <property type="entry name" value="GH13_cat_dom"/>
</dbReference>
<dbReference type="NCBIfam" id="TIGR02104">
    <property type="entry name" value="pulA_typeI"/>
    <property type="match status" value="1"/>
</dbReference>
<dbReference type="InterPro" id="IPR004193">
    <property type="entry name" value="Glyco_hydro_13_N"/>
</dbReference>
<keyword evidence="2" id="KW-0326">Glycosidase</keyword>
<dbReference type="Pfam" id="PF02922">
    <property type="entry name" value="CBM_48"/>
    <property type="match status" value="1"/>
</dbReference>
<comment type="caution">
    <text evidence="2">The sequence shown here is derived from an EMBL/GenBank/DDBJ whole genome shotgun (WGS) entry which is preliminary data.</text>
</comment>
<dbReference type="SMART" id="SM00642">
    <property type="entry name" value="Aamy"/>
    <property type="match status" value="1"/>
</dbReference>
<keyword evidence="2" id="KW-0378">Hydrolase</keyword>
<organism evidence="2 3">
    <name type="scientific">Evansella tamaricis</name>
    <dbReference type="NCBI Taxonomy" id="2069301"/>
    <lineage>
        <taxon>Bacteria</taxon>
        <taxon>Bacillati</taxon>
        <taxon>Bacillota</taxon>
        <taxon>Bacilli</taxon>
        <taxon>Bacillales</taxon>
        <taxon>Bacillaceae</taxon>
        <taxon>Evansella</taxon>
    </lineage>
</organism>
<reference evidence="2 3" key="1">
    <citation type="submission" date="2021-06" db="EMBL/GenBank/DDBJ databases">
        <title>Bacillus sp. RD4P76, an endophyte from a halophyte.</title>
        <authorList>
            <person name="Sun J.-Q."/>
        </authorList>
    </citation>
    <scope>NUCLEOTIDE SEQUENCE [LARGE SCALE GENOMIC DNA]</scope>
    <source>
        <strain evidence="2 3">CGMCC 1.15917</strain>
    </source>
</reference>
<evidence type="ECO:0000313" key="2">
    <source>
        <dbReference type="EMBL" id="MBU9713804.1"/>
    </source>
</evidence>
<evidence type="ECO:0000259" key="1">
    <source>
        <dbReference type="SMART" id="SM00642"/>
    </source>
</evidence>
<dbReference type="CDD" id="cd02860">
    <property type="entry name" value="E_set_Pullulanase"/>
    <property type="match status" value="1"/>
</dbReference>
<dbReference type="EMBL" id="JAHQCS010000151">
    <property type="protein sequence ID" value="MBU9713804.1"/>
    <property type="molecule type" value="Genomic_DNA"/>
</dbReference>
<dbReference type="RefSeq" id="WP_217067946.1">
    <property type="nucleotide sequence ID" value="NZ_JAHQCS010000151.1"/>
</dbReference>
<dbReference type="Proteomes" id="UP000784880">
    <property type="component" value="Unassembled WGS sequence"/>
</dbReference>
<dbReference type="EC" id="3.2.1.41" evidence="2"/>